<evidence type="ECO:0000313" key="2">
    <source>
        <dbReference type="EMBL" id="UPW41019.1"/>
    </source>
</evidence>
<protein>
    <submittedName>
        <fullName evidence="2">Replication initiator protein</fullName>
    </submittedName>
</protein>
<feature type="domain" description="Replication-associated protein ORF2/G2P" evidence="1">
    <location>
        <begin position="117"/>
        <end position="251"/>
    </location>
</feature>
<reference evidence="2" key="1">
    <citation type="submission" date="2022-02" db="EMBL/GenBank/DDBJ databases">
        <title>Towards deciphering the DNA virus diversity associated with rodent species in the families Cricetidae and Heteromyidae.</title>
        <authorList>
            <person name="Lund M."/>
            <person name="Larsen B.B."/>
            <person name="Gryseels S."/>
            <person name="Kraberger S."/>
            <person name="Rowsey D.M."/>
            <person name="Steger L."/>
            <person name="Yule K.M."/>
            <person name="Upham N.S."/>
            <person name="Worobey M."/>
            <person name="Van Doorslaer K."/>
            <person name="Varsani A."/>
        </authorList>
    </citation>
    <scope>NUCLEOTIDE SEQUENCE</scope>
    <source>
        <strain evidence="2">UA08Rod_5746</strain>
    </source>
</reference>
<name>A0A976N195_9VIRU</name>
<accession>A0A976N195</accession>
<dbReference type="EMBL" id="OM869532">
    <property type="protein sequence ID" value="UPW41019.1"/>
    <property type="molecule type" value="Genomic_DNA"/>
</dbReference>
<proteinExistence type="predicted"/>
<dbReference type="Pfam" id="PF23343">
    <property type="entry name" value="REP_ORF2-G2P"/>
    <property type="match status" value="1"/>
</dbReference>
<evidence type="ECO:0000259" key="1">
    <source>
        <dbReference type="Pfam" id="PF23343"/>
    </source>
</evidence>
<dbReference type="InterPro" id="IPR056906">
    <property type="entry name" value="ORF2/G2P_dom"/>
</dbReference>
<sequence length="376" mass="44591">MVCFHPIKAYYPISQRIDYHTGELKRDIKFTMPKFDYALDCAGGTLYFDYYEKLQKFELGSLEGQFRQKCLVPKNVPTYVDVNIPCGKCIGCHADRARNYATRAIHEYSYDRDQPSCFVTLTFNEDMLHKRDVSYYKSVSRAELSGFIKRLRERVYDKYKVTFRVFGSGEYGALKSRPHYHLLIYGFDFPDKYAWSYRTHSSSRDPIVYYRSEFLEKLWSPPNSDLSYGFSTIGQVTPSSCQYVSGYMADKLDEFSDKDYKQLGIDKPFLYTPSRPGLGHNYFLKYYEEIFNNGYCSLHNSIKAPIPAYYCDLLKRYYPDRFEVYKLDKLKFMIDNLFVENLELSEQRLRVREEALKMKYDKSVRSYEKMCFLHNI</sequence>
<organism evidence="2">
    <name type="scientific">Sigmofec virus UA08Rod_5746</name>
    <dbReference type="NCBI Taxonomy" id="2929439"/>
    <lineage>
        <taxon>Viruses</taxon>
        <taxon>Monodnaviria</taxon>
        <taxon>Sangervirae</taxon>
        <taxon>Phixviricota</taxon>
        <taxon>Malgrandaviricetes</taxon>
        <taxon>Petitvirales</taxon>
        <taxon>Microviridae</taxon>
    </lineage>
</organism>